<dbReference type="SMART" id="SM00966">
    <property type="entry name" value="SpoVT_AbrB"/>
    <property type="match status" value="1"/>
</dbReference>
<dbReference type="InterPro" id="IPR007159">
    <property type="entry name" value="SpoVT-AbrB_dom"/>
</dbReference>
<comment type="caution">
    <text evidence="2">The sequence shown here is derived from an EMBL/GenBank/DDBJ whole genome shotgun (WGS) entry which is preliminary data.</text>
</comment>
<evidence type="ECO:0000259" key="1">
    <source>
        <dbReference type="SMART" id="SM00966"/>
    </source>
</evidence>
<proteinExistence type="predicted"/>
<dbReference type="EMBL" id="VCYH01000002">
    <property type="protein sequence ID" value="MDN7023874.1"/>
    <property type="molecule type" value="Genomic_DNA"/>
</dbReference>
<protein>
    <submittedName>
        <fullName evidence="2">Phosphate uptake regulator PhoU</fullName>
    </submittedName>
</protein>
<dbReference type="PANTHER" id="PTHR42930">
    <property type="entry name" value="PHOSPHATE-SPECIFIC TRANSPORT SYSTEM ACCESSORY PROTEIN PHOU"/>
    <property type="match status" value="1"/>
</dbReference>
<dbReference type="Pfam" id="PF01895">
    <property type="entry name" value="PhoU"/>
    <property type="match status" value="1"/>
</dbReference>
<dbReference type="InterPro" id="IPR028366">
    <property type="entry name" value="PhoU"/>
</dbReference>
<keyword evidence="3" id="KW-1185">Reference proteome</keyword>
<sequence>MEIRKVQITGGSSYIVSLPKTWVKAASIQKNDPVGLITQPDGSLLITPKIRGEQVQRVKEFEANAGTDPAFLLRYLVGAYIAGYTSIRITSKGRLPPLIRKLVRDFTQMAVGQEVVNETDDSITIKDLLNPSEMPFANTLRRMSVIVRAMQEDAIVALRNRDSPLAEDVIARDNEVDRLHWLIARQNQLILLDMTLSRKMNIPIGTALHYFLISRIIERIGDHATQVAKNALLLADREVDDELLSLIEAASTYALDVFQKSMQAFYSGDIAKANEILALIPNLEEQSRKISGRTLRYEAVTAIPLGSISDSTRRIGEYSGDICENIINHLIGNES</sequence>
<dbReference type="InterPro" id="IPR038078">
    <property type="entry name" value="PhoU-like_sf"/>
</dbReference>
<dbReference type="RefSeq" id="WP_301662960.1">
    <property type="nucleotide sequence ID" value="NZ_VCYH01000002.1"/>
</dbReference>
<dbReference type="PANTHER" id="PTHR42930:SF2">
    <property type="entry name" value="PHOU DOMAIN-CONTAINING PROTEIN"/>
    <property type="match status" value="1"/>
</dbReference>
<evidence type="ECO:0000313" key="3">
    <source>
        <dbReference type="Proteomes" id="UP001168338"/>
    </source>
</evidence>
<dbReference type="Proteomes" id="UP001168338">
    <property type="component" value="Unassembled WGS sequence"/>
</dbReference>
<dbReference type="InterPro" id="IPR026022">
    <property type="entry name" value="PhoU_dom"/>
</dbReference>
<dbReference type="Gene3D" id="1.20.58.220">
    <property type="entry name" value="Phosphate transport system protein phou homolog 2, domain 2"/>
    <property type="match status" value="1"/>
</dbReference>
<name>A0ABT8M7G0_9EURY</name>
<dbReference type="SUPFAM" id="SSF109755">
    <property type="entry name" value="PhoU-like"/>
    <property type="match status" value="1"/>
</dbReference>
<reference evidence="2" key="1">
    <citation type="submission" date="2019-05" db="EMBL/GenBank/DDBJ databases">
        <title>Methanoculleus sp. FWC-SCC1, a methanogenic archaeon isolated from deep marine cold seep.</title>
        <authorList>
            <person name="Chen Y.-W."/>
            <person name="Chen S.-C."/>
            <person name="Teng N.-H."/>
            <person name="Lai M.-C."/>
        </authorList>
    </citation>
    <scope>NUCLEOTIDE SEQUENCE</scope>
    <source>
        <strain evidence="2">FWC-SCC1</strain>
    </source>
</reference>
<accession>A0ABT8M7G0</accession>
<gene>
    <name evidence="2" type="ORF">FGU65_03030</name>
</gene>
<evidence type="ECO:0000313" key="2">
    <source>
        <dbReference type="EMBL" id="MDN7023874.1"/>
    </source>
</evidence>
<organism evidence="2 3">
    <name type="scientific">Methanoculleus frigidifontis</name>
    <dbReference type="NCBI Taxonomy" id="2584085"/>
    <lineage>
        <taxon>Archaea</taxon>
        <taxon>Methanobacteriati</taxon>
        <taxon>Methanobacteriota</taxon>
        <taxon>Stenosarchaea group</taxon>
        <taxon>Methanomicrobia</taxon>
        <taxon>Methanomicrobiales</taxon>
        <taxon>Methanomicrobiaceae</taxon>
        <taxon>Methanoculleus</taxon>
    </lineage>
</organism>
<feature type="domain" description="SpoVT-AbrB" evidence="1">
    <location>
        <begin position="8"/>
        <end position="54"/>
    </location>
</feature>
<dbReference type="Pfam" id="PF04014">
    <property type="entry name" value="MazE_antitoxin"/>
    <property type="match status" value="1"/>
</dbReference>